<feature type="transmembrane region" description="Helical" evidence="1">
    <location>
        <begin position="36"/>
        <end position="69"/>
    </location>
</feature>
<evidence type="ECO:0000313" key="3">
    <source>
        <dbReference type="Proteomes" id="UP000245288"/>
    </source>
</evidence>
<dbReference type="AlphaFoldDB" id="A0A2V1JW05"/>
<organism evidence="2 3">
    <name type="scientific">Eubacterium ramulus</name>
    <dbReference type="NCBI Taxonomy" id="39490"/>
    <lineage>
        <taxon>Bacteria</taxon>
        <taxon>Bacillati</taxon>
        <taxon>Bacillota</taxon>
        <taxon>Clostridia</taxon>
        <taxon>Eubacteriales</taxon>
        <taxon>Eubacteriaceae</taxon>
        <taxon>Eubacterium</taxon>
    </lineage>
</organism>
<evidence type="ECO:0000256" key="1">
    <source>
        <dbReference type="SAM" id="Phobius"/>
    </source>
</evidence>
<name>A0A2V1JW05_EUBRA</name>
<keyword evidence="1" id="KW-0812">Transmembrane</keyword>
<feature type="transmembrane region" description="Helical" evidence="1">
    <location>
        <begin position="185"/>
        <end position="206"/>
    </location>
</feature>
<comment type="caution">
    <text evidence="2">The sequence shown here is derived from an EMBL/GenBank/DDBJ whole genome shotgun (WGS) entry which is preliminary data.</text>
</comment>
<accession>A0A2V1JW05</accession>
<feature type="transmembrane region" description="Helical" evidence="1">
    <location>
        <begin position="89"/>
        <end position="110"/>
    </location>
</feature>
<keyword evidence="3" id="KW-1185">Reference proteome</keyword>
<reference evidence="2 3" key="1">
    <citation type="submission" date="2014-09" db="EMBL/GenBank/DDBJ databases">
        <title>Butyrate-producing bacteria isolated from human gut.</title>
        <authorList>
            <person name="Zhang Q."/>
            <person name="Zhao L."/>
        </authorList>
    </citation>
    <scope>NUCLEOTIDE SEQUENCE [LARGE SCALE GENOMIC DNA]</scope>
    <source>
        <strain evidence="2 3">21</strain>
    </source>
</reference>
<sequence length="207" mass="23048">MSKMKSWNDEPAIQQKEYSQEKYNKKKKRSLRVAKLSCYSGELAAVFGWNSMLSLILFLVLMLGTSALPYILDVNIDFGPETFWCRGGIFVNICLVLLILFSIAAFTYAISYKVAEVMCILLDGGLDGAIEVNDAAMRANFKGQVAKAAGVAYVDTEALAGPMNILTRYCTQNNTTMLTSRFFTVLHRILVVAQILLACISIFELFH</sequence>
<dbReference type="EMBL" id="JRFU01000029">
    <property type="protein sequence ID" value="PWE87573.1"/>
    <property type="molecule type" value="Genomic_DNA"/>
</dbReference>
<evidence type="ECO:0000313" key="2">
    <source>
        <dbReference type="EMBL" id="PWE87573.1"/>
    </source>
</evidence>
<protein>
    <submittedName>
        <fullName evidence="2">Uncharacterized protein</fullName>
    </submittedName>
</protein>
<keyword evidence="1" id="KW-1133">Transmembrane helix</keyword>
<gene>
    <name evidence="2" type="ORF">LG34_03280</name>
</gene>
<dbReference type="Proteomes" id="UP000245288">
    <property type="component" value="Unassembled WGS sequence"/>
</dbReference>
<dbReference type="OrthoDB" id="9912505at2"/>
<dbReference type="RefSeq" id="WP_109214829.1">
    <property type="nucleotide sequence ID" value="NZ_JRFU01000029.1"/>
</dbReference>
<keyword evidence="1" id="KW-0472">Membrane</keyword>
<proteinExistence type="predicted"/>